<reference evidence="1" key="1">
    <citation type="submission" date="2022-05" db="EMBL/GenBank/DDBJ databases">
        <title>Chromosome-level genome of Chaenocephalus aceratus.</title>
        <authorList>
            <person name="Park H."/>
        </authorList>
    </citation>
    <scope>NUCLEOTIDE SEQUENCE</scope>
    <source>
        <strain evidence="1">KU_202001</strain>
    </source>
</reference>
<protein>
    <submittedName>
        <fullName evidence="1">Uncharacterized protein</fullName>
    </submittedName>
</protein>
<feature type="non-terminal residue" evidence="1">
    <location>
        <position position="259"/>
    </location>
</feature>
<evidence type="ECO:0000313" key="1">
    <source>
        <dbReference type="EMBL" id="KAI4803198.1"/>
    </source>
</evidence>
<accession>A0ACB9VTD1</accession>
<proteinExistence type="predicted"/>
<comment type="caution">
    <text evidence="1">The sequence shown here is derived from an EMBL/GenBank/DDBJ whole genome shotgun (WGS) entry which is preliminary data.</text>
</comment>
<dbReference type="Proteomes" id="UP001057452">
    <property type="component" value="Chromosome 23"/>
</dbReference>
<name>A0ACB9VTD1_CHAAC</name>
<sequence>MAGYLHVVRRALGQLGGHGGVKGLLVQFFRANDVKTGALIGVDKYGNKYFEDSKNYFFGRHRWVLYTTEMNGKNTMWEVDGSMVPAEWHCWLHSMTDNPPTTHPPEPKKFLAQVHQFNVSGSSKQYVPFPTTSKKIHEWVPPKAQDLELFKDETHWVITFTSRGYFGGGRRRILSSCMFHGLQCGILEEYLQAATLQCVHPSGRVRFLHTSIPLNLPPPSLSPFPPPWLSILSLPPPDWQLSLLCAPAMCENAQGTWHR</sequence>
<dbReference type="EMBL" id="CM043807">
    <property type="protein sequence ID" value="KAI4803198.1"/>
    <property type="molecule type" value="Genomic_DNA"/>
</dbReference>
<organism evidence="1 2">
    <name type="scientific">Chaenocephalus aceratus</name>
    <name type="common">Blackfin icefish</name>
    <name type="synonym">Chaenichthys aceratus</name>
    <dbReference type="NCBI Taxonomy" id="36190"/>
    <lineage>
        <taxon>Eukaryota</taxon>
        <taxon>Metazoa</taxon>
        <taxon>Chordata</taxon>
        <taxon>Craniata</taxon>
        <taxon>Vertebrata</taxon>
        <taxon>Euteleostomi</taxon>
        <taxon>Actinopterygii</taxon>
        <taxon>Neopterygii</taxon>
        <taxon>Teleostei</taxon>
        <taxon>Neoteleostei</taxon>
        <taxon>Acanthomorphata</taxon>
        <taxon>Eupercaria</taxon>
        <taxon>Perciformes</taxon>
        <taxon>Notothenioidei</taxon>
        <taxon>Channichthyidae</taxon>
        <taxon>Chaenocephalus</taxon>
    </lineage>
</organism>
<gene>
    <name evidence="1" type="ORF">KUCAC02_006754</name>
</gene>
<keyword evidence="2" id="KW-1185">Reference proteome</keyword>
<evidence type="ECO:0000313" key="2">
    <source>
        <dbReference type="Proteomes" id="UP001057452"/>
    </source>
</evidence>